<reference evidence="2" key="1">
    <citation type="submission" date="2024-05" db="EMBL/GenBank/DDBJ databases">
        <authorList>
            <person name="Kim S."/>
            <person name="Heo J."/>
            <person name="Choi H."/>
            <person name="Choi Y."/>
            <person name="Kwon S.-W."/>
            <person name="Kim Y."/>
        </authorList>
    </citation>
    <scope>NUCLEOTIDE SEQUENCE</scope>
    <source>
        <strain evidence="2">KACC 23698</strain>
    </source>
</reference>
<dbReference type="AlphaFoldDB" id="A0AAU7JBY6"/>
<protein>
    <submittedName>
        <fullName evidence="2">Helix-turn-helix domain-containing protein</fullName>
    </submittedName>
</protein>
<dbReference type="SUPFAM" id="SSF46785">
    <property type="entry name" value="Winged helix' DNA-binding domain"/>
    <property type="match status" value="1"/>
</dbReference>
<gene>
    <name evidence="2" type="ORF">ABEG18_19280</name>
</gene>
<proteinExistence type="predicted"/>
<feature type="region of interest" description="Disordered" evidence="1">
    <location>
        <begin position="260"/>
        <end position="296"/>
    </location>
</feature>
<organism evidence="2">
    <name type="scientific">Alsobacter sp. KACC 23698</name>
    <dbReference type="NCBI Taxonomy" id="3149229"/>
    <lineage>
        <taxon>Bacteria</taxon>
        <taxon>Pseudomonadati</taxon>
        <taxon>Pseudomonadota</taxon>
        <taxon>Alphaproteobacteria</taxon>
        <taxon>Hyphomicrobiales</taxon>
        <taxon>Alsobacteraceae</taxon>
        <taxon>Alsobacter</taxon>
    </lineage>
</organism>
<sequence>MSNAAIAWAKGQKTGSGSRKIVLLVLADYADQTGQAFPSVRQLCVDTDLSERAVRKALSELADLGLLSRQHRVRTDQSNTSNLFVLNMQGVGARRAPLGAPDAPPPLHDVHPLLHEVQGDGARGAPLEPLLEPSLSLSVARATKRAKAQKAQAPKPDLEEPFHRFWATYPKREGPNPKKPARAEFAAAVRRGSDPEAILAGAVRFAAHWAKRSGSELRFVPHARKWLREEAWQDDDDAATPEPKLVASDEIWRRRLERWRRTGSWASSWGPDPDDPMTNFPAHLRNASDPSPRKVV</sequence>
<name>A0AAU7JBY6_9HYPH</name>
<dbReference type="Pfam" id="PF13730">
    <property type="entry name" value="HTH_36"/>
    <property type="match status" value="1"/>
</dbReference>
<dbReference type="RefSeq" id="WP_406854672.1">
    <property type="nucleotide sequence ID" value="NZ_CP157484.1"/>
</dbReference>
<evidence type="ECO:0000313" key="2">
    <source>
        <dbReference type="EMBL" id="XBO37845.1"/>
    </source>
</evidence>
<dbReference type="InterPro" id="IPR036388">
    <property type="entry name" value="WH-like_DNA-bd_sf"/>
</dbReference>
<accession>A0AAU7JBY6</accession>
<dbReference type="InterPro" id="IPR036390">
    <property type="entry name" value="WH_DNA-bd_sf"/>
</dbReference>
<dbReference type="Gene3D" id="1.10.10.10">
    <property type="entry name" value="Winged helix-like DNA-binding domain superfamily/Winged helix DNA-binding domain"/>
    <property type="match status" value="1"/>
</dbReference>
<evidence type="ECO:0000256" key="1">
    <source>
        <dbReference type="SAM" id="MobiDB-lite"/>
    </source>
</evidence>
<dbReference type="EMBL" id="CP157484">
    <property type="protein sequence ID" value="XBO37845.1"/>
    <property type="molecule type" value="Genomic_DNA"/>
</dbReference>